<dbReference type="Proteomes" id="UP000295325">
    <property type="component" value="Unassembled WGS sequence"/>
</dbReference>
<dbReference type="RefSeq" id="WP_133627071.1">
    <property type="nucleotide sequence ID" value="NZ_SOAZ01000002.1"/>
</dbReference>
<dbReference type="NCBIfam" id="TIGR01725">
    <property type="entry name" value="phge_HK97_gp10"/>
    <property type="match status" value="1"/>
</dbReference>
<proteinExistence type="predicted"/>
<evidence type="ECO:0000313" key="2">
    <source>
        <dbReference type="Proteomes" id="UP000295325"/>
    </source>
</evidence>
<evidence type="ECO:0000313" key="1">
    <source>
        <dbReference type="EMBL" id="TDT63424.1"/>
    </source>
</evidence>
<dbReference type="InterPro" id="IPR010064">
    <property type="entry name" value="HK97-gp10_tail"/>
</dbReference>
<sequence length="145" mass="16079">MARTSIEGLDGLLLKLESLGGNTEKALEKGIDKAVRRVKRDAKLLAPVDTGRLRNSIQHKTTNDSGKIEGIVSTNVKYAPYVEFGTGQRGENAQIDRPEGISYRQDWTGQDPQPFLFPALVQNQSNIKKDIISEVKKAIKEVCEK</sequence>
<comment type="caution">
    <text evidence="1">The sequence shown here is derived from an EMBL/GenBank/DDBJ whole genome shotgun (WGS) entry which is preliminary data.</text>
</comment>
<dbReference type="Pfam" id="PF04883">
    <property type="entry name" value="HK97-gp10_like"/>
    <property type="match status" value="1"/>
</dbReference>
<dbReference type="AlphaFoldDB" id="A0A4R7KUL9"/>
<keyword evidence="2" id="KW-1185">Reference proteome</keyword>
<dbReference type="EMBL" id="SOAZ01000002">
    <property type="protein sequence ID" value="TDT63424.1"/>
    <property type="molecule type" value="Genomic_DNA"/>
</dbReference>
<name>A0A4R7KUL9_9CLOT</name>
<accession>A0A4R7KUL9</accession>
<gene>
    <name evidence="1" type="ORF">EDD71_102186</name>
</gene>
<dbReference type="OrthoDB" id="4457835at2"/>
<protein>
    <submittedName>
        <fullName evidence="1">HK97 gp10 family phage protein</fullName>
    </submittedName>
</protein>
<organism evidence="1 2">
    <name type="scientific">Fonticella tunisiensis</name>
    <dbReference type="NCBI Taxonomy" id="1096341"/>
    <lineage>
        <taxon>Bacteria</taxon>
        <taxon>Bacillati</taxon>
        <taxon>Bacillota</taxon>
        <taxon>Clostridia</taxon>
        <taxon>Eubacteriales</taxon>
        <taxon>Clostridiaceae</taxon>
        <taxon>Fonticella</taxon>
    </lineage>
</organism>
<reference evidence="1 2" key="1">
    <citation type="submission" date="2019-03" db="EMBL/GenBank/DDBJ databases">
        <title>Genomic Encyclopedia of Type Strains, Phase IV (KMG-IV): sequencing the most valuable type-strain genomes for metagenomic binning, comparative biology and taxonomic classification.</title>
        <authorList>
            <person name="Goeker M."/>
        </authorList>
    </citation>
    <scope>NUCLEOTIDE SEQUENCE [LARGE SCALE GENOMIC DNA]</scope>
    <source>
        <strain evidence="1 2">DSM 24455</strain>
    </source>
</reference>